<reference evidence="10" key="1">
    <citation type="submission" date="2020-08" db="EMBL/GenBank/DDBJ databases">
        <title>Whole genome shotgun sequence of Polymorphospora rubra NBRC 101157.</title>
        <authorList>
            <person name="Komaki H."/>
            <person name="Tamura T."/>
        </authorList>
    </citation>
    <scope>NUCLEOTIDE SEQUENCE</scope>
    <source>
        <strain evidence="10">NBRC 101157</strain>
    </source>
</reference>
<keyword evidence="7" id="KW-0472">Membrane</keyword>
<keyword evidence="4" id="KW-0547">Nucleotide-binding</keyword>
<name>A0A810N2I0_9ACTN</name>
<dbReference type="EMBL" id="AP023359">
    <property type="protein sequence ID" value="BCJ67662.1"/>
    <property type="molecule type" value="Genomic_DNA"/>
</dbReference>
<dbReference type="InterPro" id="IPR003439">
    <property type="entry name" value="ABC_transporter-like_ATP-bd"/>
</dbReference>
<evidence type="ECO:0000313" key="10">
    <source>
        <dbReference type="EMBL" id="BCJ67662.1"/>
    </source>
</evidence>
<dbReference type="InterPro" id="IPR027417">
    <property type="entry name" value="P-loop_NTPase"/>
</dbReference>
<keyword evidence="5 10" id="KW-0067">ATP-binding</keyword>
<dbReference type="Proteomes" id="UP000680866">
    <property type="component" value="Chromosome"/>
</dbReference>
<evidence type="ECO:0000256" key="7">
    <source>
        <dbReference type="ARBA" id="ARBA00023136"/>
    </source>
</evidence>
<dbReference type="Pfam" id="PF00005">
    <property type="entry name" value="ABC_tran"/>
    <property type="match status" value="1"/>
</dbReference>
<dbReference type="GO" id="GO:0016887">
    <property type="term" value="F:ATP hydrolysis activity"/>
    <property type="evidence" value="ECO:0007669"/>
    <property type="project" value="InterPro"/>
</dbReference>
<dbReference type="InterPro" id="IPR050763">
    <property type="entry name" value="ABC_transporter_ATP-binding"/>
</dbReference>
<sequence length="306" mass="32775">MTAIEVRNLQKRYGDRVAVRDVSFAVEEGEIFGIVGPNGAGKTTTVECVTGLRRPDGGSVSVLGLDPVRDHQRLSELVGAQLQESALPDRLRVGEALELFASFYAAPADPARLIDELGLADKRRAPYAKLSGGQKQRLSIALALVGNPRIAVLDELTTGLDPQARQDTWRLVEQVRDRGVTVLLVTHFMAEAAHLCDRVAVIRGGEVVALDTPHGLTGGVESGQRLGFRPDRDFDERLLAGLPGVTSVRRQDGEVLVTGTGDLVSVVLVELTRHGVVPTGVQLSQPSLDDAYLALIGGSPRQEETA</sequence>
<evidence type="ECO:0000259" key="9">
    <source>
        <dbReference type="PROSITE" id="PS50893"/>
    </source>
</evidence>
<evidence type="ECO:0000256" key="6">
    <source>
        <dbReference type="ARBA" id="ARBA00022967"/>
    </source>
</evidence>
<proteinExistence type="predicted"/>
<keyword evidence="6" id="KW-1278">Translocase</keyword>
<dbReference type="PANTHER" id="PTHR42711">
    <property type="entry name" value="ABC TRANSPORTER ATP-BINDING PROTEIN"/>
    <property type="match status" value="1"/>
</dbReference>
<dbReference type="AlphaFoldDB" id="A0A810N2I0"/>
<feature type="domain" description="ABC transporter" evidence="9">
    <location>
        <begin position="4"/>
        <end position="229"/>
    </location>
</feature>
<dbReference type="KEGG" id="pry:Prubr_46830"/>
<keyword evidence="3" id="KW-1003">Cell membrane</keyword>
<evidence type="ECO:0000256" key="2">
    <source>
        <dbReference type="ARBA" id="ARBA00022448"/>
    </source>
</evidence>
<accession>A0A810N2I0</accession>
<dbReference type="FunFam" id="3.40.50.300:FF:000589">
    <property type="entry name" value="ABC transporter, ATP-binding subunit"/>
    <property type="match status" value="1"/>
</dbReference>
<dbReference type="InterPro" id="IPR003593">
    <property type="entry name" value="AAA+_ATPase"/>
</dbReference>
<dbReference type="Gene3D" id="3.40.50.300">
    <property type="entry name" value="P-loop containing nucleotide triphosphate hydrolases"/>
    <property type="match status" value="1"/>
</dbReference>
<dbReference type="PROSITE" id="PS00211">
    <property type="entry name" value="ABC_TRANSPORTER_1"/>
    <property type="match status" value="1"/>
</dbReference>
<organism evidence="10 11">
    <name type="scientific">Polymorphospora rubra</name>
    <dbReference type="NCBI Taxonomy" id="338584"/>
    <lineage>
        <taxon>Bacteria</taxon>
        <taxon>Bacillati</taxon>
        <taxon>Actinomycetota</taxon>
        <taxon>Actinomycetes</taxon>
        <taxon>Micromonosporales</taxon>
        <taxon>Micromonosporaceae</taxon>
        <taxon>Polymorphospora</taxon>
    </lineage>
</organism>
<dbReference type="RefSeq" id="WP_212816966.1">
    <property type="nucleotide sequence ID" value="NZ_AP023359.1"/>
</dbReference>
<evidence type="ECO:0000256" key="1">
    <source>
        <dbReference type="ARBA" id="ARBA00004202"/>
    </source>
</evidence>
<dbReference type="SUPFAM" id="SSF52540">
    <property type="entry name" value="P-loop containing nucleoside triphosphate hydrolases"/>
    <property type="match status" value="1"/>
</dbReference>
<evidence type="ECO:0000256" key="8">
    <source>
        <dbReference type="ARBA" id="ARBA00023251"/>
    </source>
</evidence>
<dbReference type="PANTHER" id="PTHR42711:SF16">
    <property type="entry name" value="ABC TRANSPORTER ATP-BINDING PROTEIN"/>
    <property type="match status" value="1"/>
</dbReference>
<evidence type="ECO:0000313" key="11">
    <source>
        <dbReference type="Proteomes" id="UP000680866"/>
    </source>
</evidence>
<keyword evidence="11" id="KW-1185">Reference proteome</keyword>
<evidence type="ECO:0000256" key="3">
    <source>
        <dbReference type="ARBA" id="ARBA00022475"/>
    </source>
</evidence>
<dbReference type="GO" id="GO:0005886">
    <property type="term" value="C:plasma membrane"/>
    <property type="evidence" value="ECO:0007669"/>
    <property type="project" value="UniProtKB-SubCell"/>
</dbReference>
<dbReference type="PROSITE" id="PS50893">
    <property type="entry name" value="ABC_TRANSPORTER_2"/>
    <property type="match status" value="1"/>
</dbReference>
<dbReference type="CDD" id="cd03230">
    <property type="entry name" value="ABC_DR_subfamily_A"/>
    <property type="match status" value="1"/>
</dbReference>
<evidence type="ECO:0000256" key="4">
    <source>
        <dbReference type="ARBA" id="ARBA00022741"/>
    </source>
</evidence>
<gene>
    <name evidence="10" type="ORF">Prubr_46830</name>
</gene>
<comment type="subcellular location">
    <subcellularLocation>
        <location evidence="1">Cell membrane</location>
        <topology evidence="1">Peripheral membrane protein</topology>
    </subcellularLocation>
</comment>
<protein>
    <submittedName>
        <fullName evidence="10">Multidrug ABC transporter ATP-binding protein</fullName>
    </submittedName>
</protein>
<evidence type="ECO:0000256" key="5">
    <source>
        <dbReference type="ARBA" id="ARBA00022840"/>
    </source>
</evidence>
<dbReference type="InterPro" id="IPR017871">
    <property type="entry name" value="ABC_transporter-like_CS"/>
</dbReference>
<keyword evidence="2" id="KW-0813">Transport</keyword>
<dbReference type="SMART" id="SM00382">
    <property type="entry name" value="AAA"/>
    <property type="match status" value="1"/>
</dbReference>
<dbReference type="GO" id="GO:0005524">
    <property type="term" value="F:ATP binding"/>
    <property type="evidence" value="ECO:0007669"/>
    <property type="project" value="UniProtKB-KW"/>
</dbReference>
<keyword evidence="8" id="KW-0046">Antibiotic resistance</keyword>
<dbReference type="GO" id="GO:0046677">
    <property type="term" value="P:response to antibiotic"/>
    <property type="evidence" value="ECO:0007669"/>
    <property type="project" value="UniProtKB-KW"/>
</dbReference>